<comment type="caution">
    <text evidence="1">The sequence shown here is derived from an EMBL/GenBank/DDBJ whole genome shotgun (WGS) entry which is preliminary data.</text>
</comment>
<protein>
    <submittedName>
        <fullName evidence="1">Nuclease</fullName>
    </submittedName>
</protein>
<dbReference type="AlphaFoldDB" id="A0A2S9JAI4"/>
<dbReference type="Proteomes" id="UP000238563">
    <property type="component" value="Unassembled WGS sequence"/>
</dbReference>
<reference evidence="1 2" key="1">
    <citation type="submission" date="2018-02" db="EMBL/GenBank/DDBJ databases">
        <title>The draft genome of Phyllobacterium myrsinacearum DSM5892.</title>
        <authorList>
            <person name="Li L."/>
            <person name="Liu L."/>
            <person name="Zhang X."/>
            <person name="Wang T."/>
        </authorList>
    </citation>
    <scope>NUCLEOTIDE SEQUENCE [LARGE SCALE GENOMIC DNA]</scope>
    <source>
        <strain evidence="1 2">DSM 5892</strain>
    </source>
</reference>
<proteinExistence type="predicted"/>
<dbReference type="OrthoDB" id="8126240at2"/>
<evidence type="ECO:0000313" key="2">
    <source>
        <dbReference type="Proteomes" id="UP000238563"/>
    </source>
</evidence>
<name>A0A2S9JAI4_9HYPH</name>
<keyword evidence="2" id="KW-1185">Reference proteome</keyword>
<gene>
    <name evidence="1" type="ORF">C5750_23520</name>
</gene>
<dbReference type="SUPFAM" id="SSF50199">
    <property type="entry name" value="Staphylococcal nuclease"/>
    <property type="match status" value="1"/>
</dbReference>
<organism evidence="1 2">
    <name type="scientific">Phyllobacterium myrsinacearum</name>
    <dbReference type="NCBI Taxonomy" id="28101"/>
    <lineage>
        <taxon>Bacteria</taxon>
        <taxon>Pseudomonadati</taxon>
        <taxon>Pseudomonadota</taxon>
        <taxon>Alphaproteobacteria</taxon>
        <taxon>Hyphomicrobiales</taxon>
        <taxon>Phyllobacteriaceae</taxon>
        <taxon>Phyllobacterium</taxon>
    </lineage>
</organism>
<evidence type="ECO:0000313" key="1">
    <source>
        <dbReference type="EMBL" id="PRD49810.1"/>
    </source>
</evidence>
<sequence>MMVIAGKRLGIGVFMLIAALIGWRRHDPDILPSSPAFVGPVQEAAPAASEPHSGAVFPEPFPFPPDAAFETGDTWLSHGKRYRLYGVQSCIRGTRIIVSGNVKRDCGALNILMVQAIVKDTIPSCSVIRIIDEYNALVICQTRAGTRSYDLASLLIARGWGFAAIDETRKLIVPAYRMLEEAARQARAGLWAYSDLPHPLGILYPSKPEGGRP</sequence>
<accession>A0A2S9JAI4</accession>
<dbReference type="RefSeq" id="WP_105737395.1">
    <property type="nucleotide sequence ID" value="NZ_PVBT01000009.1"/>
</dbReference>
<dbReference type="EMBL" id="PVBT01000009">
    <property type="protein sequence ID" value="PRD49810.1"/>
    <property type="molecule type" value="Genomic_DNA"/>
</dbReference>
<dbReference type="InterPro" id="IPR035437">
    <property type="entry name" value="SNase_OB-fold_sf"/>
</dbReference>